<evidence type="ECO:0000313" key="2">
    <source>
        <dbReference type="EMBL" id="AAX80820.1"/>
    </source>
</evidence>
<feature type="transmembrane region" description="Helical" evidence="1">
    <location>
        <begin position="30"/>
        <end position="45"/>
    </location>
</feature>
<reference evidence="2" key="3">
    <citation type="submission" date="2005-04" db="EMBL/GenBank/DDBJ databases">
        <authorList>
            <person name="Haas B."/>
            <person name="Blandin G."/>
            <person name="El-Sayed N."/>
        </authorList>
    </citation>
    <scope>NUCLEOTIDE SEQUENCE</scope>
    <source>
        <strain evidence="2">GUTat10.1</strain>
    </source>
</reference>
<name>Q582Z7_9TRYP</name>
<dbReference type="AlphaFoldDB" id="Q582Z7"/>
<reference evidence="2" key="1">
    <citation type="submission" date="2001-01" db="EMBL/GenBank/DDBJ databases">
        <authorList>
            <person name="Ghedin E."/>
            <person name="Blandin G."/>
            <person name="Bartholomeu D."/>
            <person name="Caler E."/>
            <person name="Haas B."/>
            <person name="Hannick L."/>
            <person name="Shallom J."/>
            <person name="Hou L."/>
            <person name="Djikeng A."/>
            <person name="Feldblyum T."/>
            <person name="Hostetler J."/>
            <person name="Johnson J."/>
            <person name="Jones K."/>
            <person name="Koo H.L."/>
            <person name="Larkin C."/>
            <person name="Pai G."/>
            <person name="Peterson J."/>
            <person name="Khalak H.G."/>
            <person name="Salzberg S."/>
            <person name="Simpson A.J."/>
            <person name="Tallon L."/>
            <person name="Van Aken S."/>
            <person name="Wanless D."/>
            <person name="White O."/>
            <person name="Wortman J."/>
            <person name="Fraser C.M."/>
            <person name="El-Sayed N.M.A."/>
        </authorList>
    </citation>
    <scope>NUCLEOTIDE SEQUENCE</scope>
    <source>
        <strain evidence="2">GUTat10.1</strain>
    </source>
</reference>
<evidence type="ECO:0000256" key="1">
    <source>
        <dbReference type="SAM" id="Phobius"/>
    </source>
</evidence>
<keyword evidence="1" id="KW-0812">Transmembrane</keyword>
<keyword evidence="1" id="KW-0472">Membrane</keyword>
<proteinExistence type="predicted"/>
<protein>
    <submittedName>
        <fullName evidence="2">Uncharacterized protein</fullName>
    </submittedName>
</protein>
<accession>Q582Z7</accession>
<sequence length="56" mass="5929">MPRHTVAVVVVGVVVGPVGAQSVNVLGLLSFTPVISLIISPLSFFKENNKQKKQKG</sequence>
<keyword evidence="1" id="KW-1133">Transmembrane helix</keyword>
<organism evidence="2">
    <name type="scientific">Trypanosoma brucei</name>
    <dbReference type="NCBI Taxonomy" id="5691"/>
    <lineage>
        <taxon>Eukaryota</taxon>
        <taxon>Discoba</taxon>
        <taxon>Euglenozoa</taxon>
        <taxon>Kinetoplastea</taxon>
        <taxon>Metakinetoplastina</taxon>
        <taxon>Trypanosomatida</taxon>
        <taxon>Trypanosomatidae</taxon>
        <taxon>Trypanosoma</taxon>
    </lineage>
</organism>
<reference evidence="2" key="2">
    <citation type="submission" date="2001-01" db="EMBL/GenBank/DDBJ databases">
        <authorList>
            <person name="El-Sayed N.M."/>
            <person name="Khalak H."/>
            <person name="Adams M.D."/>
        </authorList>
    </citation>
    <scope>NUCLEOTIDE SEQUENCE</scope>
    <source>
        <strain evidence="2">GUTat10.1</strain>
    </source>
</reference>
<dbReference type="EMBL" id="AC087606">
    <property type="protein sequence ID" value="AAX80820.1"/>
    <property type="molecule type" value="Genomic_DNA"/>
</dbReference>
<gene>
    <name evidence="2" type="ORF">Tb04.4J6.290</name>
</gene>